<organism evidence="2 3">
    <name type="scientific">Propionispora vibrioides</name>
    <dbReference type="NCBI Taxonomy" id="112903"/>
    <lineage>
        <taxon>Bacteria</taxon>
        <taxon>Bacillati</taxon>
        <taxon>Bacillota</taxon>
        <taxon>Negativicutes</taxon>
        <taxon>Selenomonadales</taxon>
        <taxon>Sporomusaceae</taxon>
        <taxon>Propionispora</taxon>
    </lineage>
</organism>
<proteinExistence type="predicted"/>
<dbReference type="STRING" id="112903.SAMN04490178_101296"/>
<dbReference type="Proteomes" id="UP000198847">
    <property type="component" value="Unassembled WGS sequence"/>
</dbReference>
<dbReference type="RefSeq" id="WP_091743608.1">
    <property type="nucleotide sequence ID" value="NZ_FODY01000001.1"/>
</dbReference>
<keyword evidence="3" id="KW-1185">Reference proteome</keyword>
<evidence type="ECO:0000313" key="2">
    <source>
        <dbReference type="EMBL" id="SEO35441.1"/>
    </source>
</evidence>
<accession>A0A1H8P101</accession>
<feature type="transmembrane region" description="Helical" evidence="1">
    <location>
        <begin position="12"/>
        <end position="30"/>
    </location>
</feature>
<protein>
    <submittedName>
        <fullName evidence="2">Uncharacterized protein</fullName>
    </submittedName>
</protein>
<evidence type="ECO:0000313" key="3">
    <source>
        <dbReference type="Proteomes" id="UP000198847"/>
    </source>
</evidence>
<keyword evidence="1" id="KW-0812">Transmembrane</keyword>
<reference evidence="2 3" key="1">
    <citation type="submission" date="2016-10" db="EMBL/GenBank/DDBJ databases">
        <authorList>
            <person name="de Groot N.N."/>
        </authorList>
    </citation>
    <scope>NUCLEOTIDE SEQUENCE [LARGE SCALE GENOMIC DNA]</scope>
    <source>
        <strain evidence="2 3">DSM 13305</strain>
    </source>
</reference>
<dbReference type="AlphaFoldDB" id="A0A1H8P101"/>
<sequence>MKNQRGSLLIDILIGCLILSVALLSIGFAFQHSVRASSYVENYNGALRIAQQAAEALRVNDGTNSFTINIPDKITTGNMTYTVSVSTPAPVAGNANLLSVNITVSWGANNMTITNYYYLKP</sequence>
<name>A0A1H8P101_9FIRM</name>
<dbReference type="EMBL" id="FODY01000001">
    <property type="protein sequence ID" value="SEO35441.1"/>
    <property type="molecule type" value="Genomic_DNA"/>
</dbReference>
<evidence type="ECO:0000256" key="1">
    <source>
        <dbReference type="SAM" id="Phobius"/>
    </source>
</evidence>
<dbReference type="OrthoDB" id="9844961at2"/>
<keyword evidence="1" id="KW-1133">Transmembrane helix</keyword>
<gene>
    <name evidence="2" type="ORF">SAMN04490178_101296</name>
</gene>
<keyword evidence="1" id="KW-0472">Membrane</keyword>